<name>A4A6X0_9GAMM</name>
<reference evidence="6 7" key="1">
    <citation type="journal article" date="2007" name="Proc. Natl. Acad. Sci. U.S.A.">
        <title>Characterization of a marine gammaproteobacterium capable of aerobic anoxygenic photosynthesis.</title>
        <authorList>
            <person name="Fuchs B.M."/>
            <person name="Spring S."/>
            <person name="Teeling H."/>
            <person name="Quast C."/>
            <person name="Wulf J."/>
            <person name="Schattenhofer M."/>
            <person name="Yan S."/>
            <person name="Ferriera S."/>
            <person name="Johnson J."/>
            <person name="Glockner F.O."/>
            <person name="Amann R."/>
        </authorList>
    </citation>
    <scope>NUCLEOTIDE SEQUENCE [LARGE SCALE GENOMIC DNA]</scope>
    <source>
        <strain evidence="6">KT71</strain>
    </source>
</reference>
<keyword evidence="1" id="KW-0645">Protease</keyword>
<evidence type="ECO:0000259" key="5">
    <source>
        <dbReference type="Pfam" id="PF07687"/>
    </source>
</evidence>
<evidence type="ECO:0000256" key="3">
    <source>
        <dbReference type="ARBA" id="ARBA00022801"/>
    </source>
</evidence>
<organism evidence="6 7">
    <name type="scientific">Congregibacter litoralis KT71</name>
    <dbReference type="NCBI Taxonomy" id="314285"/>
    <lineage>
        <taxon>Bacteria</taxon>
        <taxon>Pseudomonadati</taxon>
        <taxon>Pseudomonadota</taxon>
        <taxon>Gammaproteobacteria</taxon>
        <taxon>Cellvibrionales</taxon>
        <taxon>Halieaceae</taxon>
        <taxon>Congregibacter</taxon>
    </lineage>
</organism>
<dbReference type="Gene3D" id="3.40.630.10">
    <property type="entry name" value="Zn peptidases"/>
    <property type="match status" value="1"/>
</dbReference>
<feature type="chain" id="PRO_5002664206" evidence="4">
    <location>
        <begin position="26"/>
        <end position="513"/>
    </location>
</feature>
<keyword evidence="2" id="KW-0479">Metal-binding</keyword>
<dbReference type="Gene3D" id="3.30.70.360">
    <property type="match status" value="1"/>
</dbReference>
<evidence type="ECO:0000313" key="6">
    <source>
        <dbReference type="EMBL" id="EAQ98039.2"/>
    </source>
</evidence>
<dbReference type="PANTHER" id="PTHR43270:SF8">
    <property type="entry name" value="DI- AND TRIPEPTIDASE DUG2-RELATED"/>
    <property type="match status" value="1"/>
</dbReference>
<dbReference type="InterPro" id="IPR051458">
    <property type="entry name" value="Cyt/Met_Dipeptidase"/>
</dbReference>
<keyword evidence="7" id="KW-1185">Reference proteome</keyword>
<dbReference type="Pfam" id="PF01546">
    <property type="entry name" value="Peptidase_M20"/>
    <property type="match status" value="1"/>
</dbReference>
<dbReference type="GO" id="GO:0008233">
    <property type="term" value="F:peptidase activity"/>
    <property type="evidence" value="ECO:0007669"/>
    <property type="project" value="UniProtKB-KW"/>
</dbReference>
<dbReference type="GO" id="GO:0006508">
    <property type="term" value="P:proteolysis"/>
    <property type="evidence" value="ECO:0007669"/>
    <property type="project" value="UniProtKB-KW"/>
</dbReference>
<comment type="caution">
    <text evidence="6">The sequence shown here is derived from an EMBL/GenBank/DDBJ whole genome shotgun (WGS) entry which is preliminary data.</text>
</comment>
<evidence type="ECO:0000256" key="2">
    <source>
        <dbReference type="ARBA" id="ARBA00022723"/>
    </source>
</evidence>
<evidence type="ECO:0000256" key="1">
    <source>
        <dbReference type="ARBA" id="ARBA00022670"/>
    </source>
</evidence>
<dbReference type="eggNOG" id="COG0624">
    <property type="taxonomic scope" value="Bacteria"/>
</dbReference>
<dbReference type="CDD" id="cd05678">
    <property type="entry name" value="M20_dipept_like"/>
    <property type="match status" value="1"/>
</dbReference>
<dbReference type="InterPro" id="IPR002933">
    <property type="entry name" value="Peptidase_M20"/>
</dbReference>
<evidence type="ECO:0000313" key="7">
    <source>
        <dbReference type="Proteomes" id="UP000019205"/>
    </source>
</evidence>
<dbReference type="SUPFAM" id="SSF53187">
    <property type="entry name" value="Zn-dependent exopeptidases"/>
    <property type="match status" value="1"/>
</dbReference>
<reference evidence="6 7" key="2">
    <citation type="journal article" date="2009" name="PLoS ONE">
        <title>The photosynthetic apparatus and its regulation in the aerobic gammaproteobacterium Congregibacter litoralis gen. nov., sp. nov.</title>
        <authorList>
            <person name="Spring S."/>
            <person name="Lunsdorf H."/>
            <person name="Fuchs B.M."/>
            <person name="Tindall B.J."/>
        </authorList>
    </citation>
    <scope>NUCLEOTIDE SEQUENCE [LARGE SCALE GENOMIC DNA]</scope>
    <source>
        <strain evidence="6">KT71</strain>
    </source>
</reference>
<evidence type="ECO:0000256" key="4">
    <source>
        <dbReference type="SAM" id="SignalP"/>
    </source>
</evidence>
<dbReference type="EMBL" id="AAOA02000002">
    <property type="protein sequence ID" value="EAQ98039.2"/>
    <property type="molecule type" value="Genomic_DNA"/>
</dbReference>
<sequence length="513" mass="57397">MQLPLHRIFCRLLTVFLLSAPVLRAAEISELDADSLGALAKDYAQSSFPLLRELLSIPNDANHPEEVEANVVWTESAFARRGFSTQRIATAEAPLLLATRQHADADNTVLIYLQIDGQPVDPSRWFQASPYTPALKQRNAAGEWEQIPWTAIENYDEEMRVFARSASDAKGPVAMFLASLDALADKNIAPNFNIKVIMDFEEELGSPNLPKAVTENRELLSADMLIIFDGPRHITNRPTLTFGARGIATVTLTTYGPVVPQHSGHFGNYAPNPALRLAKLLASMKDDEGRVTIPGFYDGISIDEATQEILRAVPDNEEEIRERLQLGSVDKVGRSYQEAIQYPSLNIRGMQSGWIDEKVRTIVPGWARAEIDIRLVLESDPERLIDLVKQHVRGQGFFVTDQVPDKALRMAHEKIATFTYENSYQSFRTDFDSEVGRWLRRALQRAFEEEPIQIRMSGGSIPISPFVNTLGIPAVTVPTVNRDNNQHSPNENLRLGNYRDGIRTMLGILTEPL</sequence>
<dbReference type="STRING" id="314285.KT71_02292"/>
<dbReference type="HOGENOM" id="CLU_029469_2_1_6"/>
<dbReference type="InterPro" id="IPR011650">
    <property type="entry name" value="Peptidase_M20_dimer"/>
</dbReference>
<dbReference type="AlphaFoldDB" id="A4A6X0"/>
<keyword evidence="4" id="KW-0732">Signal</keyword>
<keyword evidence="3" id="KW-0378">Hydrolase</keyword>
<dbReference type="OrthoDB" id="9761532at2"/>
<dbReference type="GO" id="GO:0046872">
    <property type="term" value="F:metal ion binding"/>
    <property type="evidence" value="ECO:0007669"/>
    <property type="project" value="UniProtKB-KW"/>
</dbReference>
<accession>A4A6X0</accession>
<dbReference type="Proteomes" id="UP000019205">
    <property type="component" value="Chromosome"/>
</dbReference>
<feature type="domain" description="Peptidase M20 dimerisation" evidence="5">
    <location>
        <begin position="243"/>
        <end position="393"/>
    </location>
</feature>
<gene>
    <name evidence="6" type="ORF">KT71_02292</name>
</gene>
<dbReference type="Pfam" id="PF07687">
    <property type="entry name" value="M20_dimer"/>
    <property type="match status" value="1"/>
</dbReference>
<dbReference type="PANTHER" id="PTHR43270">
    <property type="entry name" value="BETA-ALA-HIS DIPEPTIDASE"/>
    <property type="match status" value="1"/>
</dbReference>
<protein>
    <submittedName>
        <fullName evidence="6">Acetylornithine deacetylase/Succinyl-diaminopimelate desuccinylase</fullName>
    </submittedName>
</protein>
<proteinExistence type="predicted"/>
<feature type="signal peptide" evidence="4">
    <location>
        <begin position="1"/>
        <end position="25"/>
    </location>
</feature>